<dbReference type="RefSeq" id="WP_168740609.1">
    <property type="nucleotide sequence ID" value="NZ_JABAHZ010000004.1"/>
</dbReference>
<dbReference type="Gene3D" id="2.130.10.130">
    <property type="entry name" value="Integrin alpha, N-terminal"/>
    <property type="match status" value="4"/>
</dbReference>
<comment type="caution">
    <text evidence="3">The sequence shown here is derived from an EMBL/GenBank/DDBJ whole genome shotgun (WGS) entry which is preliminary data.</text>
</comment>
<dbReference type="PANTHER" id="PTHR16026">
    <property type="entry name" value="CARTILAGE ACIDIC PROTEIN 1"/>
    <property type="match status" value="1"/>
</dbReference>
<dbReference type="PANTHER" id="PTHR16026:SF0">
    <property type="entry name" value="CARTILAGE ACIDIC PROTEIN 1"/>
    <property type="match status" value="1"/>
</dbReference>
<dbReference type="Proteomes" id="UP000552864">
    <property type="component" value="Unassembled WGS sequence"/>
</dbReference>
<dbReference type="InterPro" id="IPR027039">
    <property type="entry name" value="Crtac1"/>
</dbReference>
<dbReference type="EMBL" id="JABAHZ010000004">
    <property type="protein sequence ID" value="NLR80870.1"/>
    <property type="molecule type" value="Genomic_DNA"/>
</dbReference>
<evidence type="ECO:0000256" key="1">
    <source>
        <dbReference type="ARBA" id="ARBA00022729"/>
    </source>
</evidence>
<evidence type="ECO:0000313" key="3">
    <source>
        <dbReference type="EMBL" id="NLR80870.1"/>
    </source>
</evidence>
<reference evidence="3 4" key="1">
    <citation type="submission" date="2020-04" db="EMBL/GenBank/DDBJ databases">
        <authorList>
            <person name="Yin C."/>
        </authorList>
    </citation>
    <scope>NUCLEOTIDE SEQUENCE [LARGE SCALE GENOMIC DNA]</scope>
    <source>
        <strain evidence="3 4">Ak56</strain>
    </source>
</reference>
<feature type="domain" description="ASPIC/UnbV" evidence="2">
    <location>
        <begin position="528"/>
        <end position="594"/>
    </location>
</feature>
<sequence>MIALLLSWLIAISCKQKQSLFRPISPQQSGITFNNKIVESDSLNPIDVTNIYNGGGVGIGDFNNDGLPDIYFTGNMVACKLYLNKGSLKFEDVTDVAGVGGSKKWCRGVAVVDINNDGWMDMYVCASMDKDPQKRKNLLYINQGVNKEGIPTFKEEAAAYGLDDSTHSTMATFFDYDNDGDLDVYIVVNEILPNVNPSVFKSKITDGTFPSTGRLYRNDMDSVLHHPVFTDVTKQAGVTIEGYGHGATIADINKDGWKDIFVTNDFIANDLLYINNHDGTFTDKAASYFKHTSANGMGQDVIDINNDGLSDIVELDMNPEDNYRKKMMLGANSYQTFQLNDFFKYQYQYVRNSIQLNEGPRLNANDSIGDPIFSETGYFSGVSETDWSWCPLVADFDNDGWRDLVVTNGFPKDVTDRDFIAYRQESAPVTPQSNTLAQIPQVKLHKYAFHNNGDGRFTDVSLSWGLTTTAFSNGAAYADLDNDGDLDMVINNINDEASVYENTMMDTKPKNKHYLSVQLTGDSLNINGLGAWIGLYYGNQQQAYEQTPYRGYLSSIQLNPHFGLGEVSTIDSLVIKWPDGGKQVVMNVKADQVIKINKSDAREHYDWFVPALAQNNLFREITDSLGITYKHSQEDYIDFNIQKLLPHKLSEYGPSLAAGDLNGDGLDDMVIGGNSYLGASALFQQSNGSFLRKVIVPPVDGMGKDFQDMGIALFDADGDGDLDLYIAHGGYESKSNTAAYQDLFFINNGKGDFQKDSLAFPQNYTSKSCVRAVDYDKDGDLDLFVAGRVDPWHYPGAVSGFIYRNDSKNGQIKFVDVTRDVAGGLNNIGLVCDALVTDFDNDGWPDLVLAGEWMPLTFFRNEKGHFKNITEKTGISDQVGWWNSLAAGDFDNDGDIDFIAGNLGLNSFYKASQQYPATIYAKDFDNNGSFDAIPAIYLPASQEDTTRKEFPVPGRDDLVKQIIGMRSKFQNYKSYATATMDQLFTKEQLAGVLKLQANNFHSSFCRNDGNGKFTLIALPLKAQLSALNGMVTDDFDGDGNLDLVINTNDYGTDVSVGRYDALNGLMLRGDGKGNFVPQSILQSGIFIPGNGKALVKLRSKKDAYLLAAAQNRGPLKVFTSKKDSRHIPLQPGDVTAEFLFKDGRKQRQECYDGSSFLSQSARFLRVGNQVASVAITDRNGKIRKQSF</sequence>
<dbReference type="InterPro" id="IPR011519">
    <property type="entry name" value="UnbV_ASPIC"/>
</dbReference>
<dbReference type="Pfam" id="PF13517">
    <property type="entry name" value="FG-GAP_3"/>
    <property type="match status" value="5"/>
</dbReference>
<proteinExistence type="predicted"/>
<name>A0A847SCD6_9BACT</name>
<dbReference type="InterPro" id="IPR013517">
    <property type="entry name" value="FG-GAP"/>
</dbReference>
<evidence type="ECO:0000313" key="4">
    <source>
        <dbReference type="Proteomes" id="UP000552864"/>
    </source>
</evidence>
<keyword evidence="4" id="KW-1185">Reference proteome</keyword>
<dbReference type="Pfam" id="PF07593">
    <property type="entry name" value="UnbV_ASPIC"/>
    <property type="match status" value="1"/>
</dbReference>
<dbReference type="SUPFAM" id="SSF69318">
    <property type="entry name" value="Integrin alpha N-terminal domain"/>
    <property type="match status" value="3"/>
</dbReference>
<gene>
    <name evidence="3" type="ORF">HGH91_19725</name>
</gene>
<protein>
    <submittedName>
        <fullName evidence="3">RNA-binding protein</fullName>
    </submittedName>
</protein>
<accession>A0A847SCD6</accession>
<evidence type="ECO:0000259" key="2">
    <source>
        <dbReference type="Pfam" id="PF07593"/>
    </source>
</evidence>
<organism evidence="3 4">
    <name type="scientific">Chitinophaga eiseniae</name>
    <dbReference type="NCBI Taxonomy" id="634771"/>
    <lineage>
        <taxon>Bacteria</taxon>
        <taxon>Pseudomonadati</taxon>
        <taxon>Bacteroidota</taxon>
        <taxon>Chitinophagia</taxon>
        <taxon>Chitinophagales</taxon>
        <taxon>Chitinophagaceae</taxon>
        <taxon>Chitinophaga</taxon>
    </lineage>
</organism>
<keyword evidence="1" id="KW-0732">Signal</keyword>
<dbReference type="AlphaFoldDB" id="A0A847SCD6"/>
<dbReference type="InterPro" id="IPR028994">
    <property type="entry name" value="Integrin_alpha_N"/>
</dbReference>